<proteinExistence type="predicted"/>
<sequence>MTIIHRAVQKLKGSLEGSGCDHGVVSLWVNRDVPVCQYPRGVCLEGVYGGRTAEMVTTTPLEAKAKLSFLYEAPLKKPKTRAAAVAIINVVTGFACMSRKLHACPPSCHGECREMLAKMYDSGMIYPVDNLKEIPEIFQGRIAESPEKADIIIIAGDGLISDEGIEIQEKYQDTKEIIYLGPSTAGVATLLDLKHWCPFGR</sequence>
<dbReference type="AlphaFoldDB" id="A0A8J8B3X3"/>
<protein>
    <submittedName>
        <fullName evidence="1">Uncharacterized protein</fullName>
    </submittedName>
</protein>
<evidence type="ECO:0000313" key="1">
    <source>
        <dbReference type="EMBL" id="MBR1368695.1"/>
    </source>
</evidence>
<evidence type="ECO:0000313" key="2">
    <source>
        <dbReference type="Proteomes" id="UP000730161"/>
    </source>
</evidence>
<dbReference type="Proteomes" id="UP000730161">
    <property type="component" value="Unassembled WGS sequence"/>
</dbReference>
<comment type="caution">
    <text evidence="1">The sequence shown here is derived from an EMBL/GenBank/DDBJ whole genome shotgun (WGS) entry which is preliminary data.</text>
</comment>
<gene>
    <name evidence="1" type="ORF">RJ53_03905</name>
</gene>
<reference evidence="1" key="1">
    <citation type="submission" date="2014-12" db="EMBL/GenBank/DDBJ databases">
        <authorList>
            <person name="Huang H.-H."/>
            <person name="Chen S.-C."/>
            <person name="Lai M.-C."/>
        </authorList>
    </citation>
    <scope>NUCLEOTIDE SEQUENCE</scope>
    <source>
        <strain evidence="1">K1F9705b</strain>
    </source>
</reference>
<organism evidence="1 2">
    <name type="scientific">Methanocalculus chunghsingensis</name>
    <dbReference type="NCBI Taxonomy" id="156457"/>
    <lineage>
        <taxon>Archaea</taxon>
        <taxon>Methanobacteriati</taxon>
        <taxon>Methanobacteriota</taxon>
        <taxon>Stenosarchaea group</taxon>
        <taxon>Methanomicrobia</taxon>
        <taxon>Methanomicrobiales</taxon>
        <taxon>Methanocalculaceae</taxon>
        <taxon>Methanocalculus</taxon>
    </lineage>
</organism>
<name>A0A8J8B3X3_9EURY</name>
<keyword evidence="2" id="KW-1185">Reference proteome</keyword>
<dbReference type="EMBL" id="JWHL01000004">
    <property type="protein sequence ID" value="MBR1368695.1"/>
    <property type="molecule type" value="Genomic_DNA"/>
</dbReference>
<dbReference type="OrthoDB" id="117854at2157"/>
<dbReference type="RefSeq" id="WP_211530338.1">
    <property type="nucleotide sequence ID" value="NZ_JWHL01000004.1"/>
</dbReference>
<accession>A0A8J8B3X3</accession>